<dbReference type="GO" id="GO:0050660">
    <property type="term" value="F:flavin adenine dinucleotide binding"/>
    <property type="evidence" value="ECO:0007669"/>
    <property type="project" value="InterPro"/>
</dbReference>
<dbReference type="InterPro" id="IPR036250">
    <property type="entry name" value="AcylCo_DH-like_C"/>
</dbReference>
<dbReference type="PANTHER" id="PTHR43884:SF20">
    <property type="entry name" value="ACYL-COA DEHYDROGENASE FADE28"/>
    <property type="match status" value="1"/>
</dbReference>
<gene>
    <name evidence="5" type="ORF">GA0070618_4812</name>
</gene>
<accession>A0A1C4Z5R7</accession>
<protein>
    <submittedName>
        <fullName evidence="5">Acyl-CoA dehydrogenase</fullName>
    </submittedName>
</protein>
<evidence type="ECO:0000256" key="3">
    <source>
        <dbReference type="ARBA" id="ARBA00023002"/>
    </source>
</evidence>
<evidence type="ECO:0000256" key="4">
    <source>
        <dbReference type="SAM" id="MobiDB-lite"/>
    </source>
</evidence>
<feature type="compositionally biased region" description="Low complexity" evidence="4">
    <location>
        <begin position="408"/>
        <end position="466"/>
    </location>
</feature>
<keyword evidence="3" id="KW-0560">Oxidoreductase</keyword>
<sequence>MRSLDQARALCESYLPGLIDGLSALPFEQRESSGGATLPVFRASGGPGLVIPKDYGGLGATPLDAVRVMRAIGAHAPSLAVGTTMHHFSVATLFTFAESIKNSGMEWALLEAITSRNLLVSSGFAEGRPAQGILAPTMTATPAPGGYRINGSKKPCSLSHSMDLLTASVAVPSSDGGQQTAFLLMPATLRGITRHPFWGSSVLAGAESDEVRLADVYIEEELVIPTENGPDGMLDDLQTTGFIWFELLITASYLGMASALVERALAARRAAITDRAALGTRLETATQLLEGAARAMMAGETDNDALARVLMARYGAQDAIADAARQAVEMLGGMSFIGSPDVAYLIAACQCVAFHPPSRASIAAAMVDYLDGSGPFLMSDAAPTPATPAPPPQPAPATPGSPAPPVAAPNAATAVSTSTVTAPTAPTSTATTPAAPTPTADAPVPAANGTTPPVVATAPAARSAPVPGSPAPAPTAPSGSAPTAKPASLARPAAPYVVAPPETPRVAGPSTMTADDAADWDNATSLFDGAEGLRLTARDCDLRYWFANVPERTLRGNVVGYAPGLVTPDFLREPGPLRDALIQEVAFRALAEERAARAIGYIVACAPDSTTMEFYATQLMDETRHAMIFRNHLRNLGVDEGDVADVIAQQTAADQAGILDPLEELGMPIVRDQRDFVGGVVLLTILVEGFLAPSFELSERKWRPLDPRMADMEKGAGIDEVRHLAVGTSIIREHLQRHPDEKERLVELIRGGMRLWEQLPVADQLNRWENWFQEGIAPHVAAIGDYEIWDGRRLVDTTPEERIQKALEVTSIVHSTRLTDMGLGRALIF</sequence>
<feature type="compositionally biased region" description="Pro residues" evidence="4">
    <location>
        <begin position="385"/>
        <end position="407"/>
    </location>
</feature>
<evidence type="ECO:0000256" key="1">
    <source>
        <dbReference type="ARBA" id="ARBA00022630"/>
    </source>
</evidence>
<dbReference type="InterPro" id="IPR046373">
    <property type="entry name" value="Acyl-CoA_Oxase/DH_mid-dom_sf"/>
</dbReference>
<dbReference type="Gene3D" id="2.40.110.10">
    <property type="entry name" value="Butyryl-CoA Dehydrogenase, subunit A, domain 2"/>
    <property type="match status" value="1"/>
</dbReference>
<dbReference type="InterPro" id="IPR037069">
    <property type="entry name" value="AcylCoA_DH/ox_N_sf"/>
</dbReference>
<name>A0A1C4Z5R7_MICEC</name>
<feature type="region of interest" description="Disordered" evidence="4">
    <location>
        <begin position="380"/>
        <end position="488"/>
    </location>
</feature>
<reference evidence="6" key="1">
    <citation type="submission" date="2016-06" db="EMBL/GenBank/DDBJ databases">
        <authorList>
            <person name="Varghese N."/>
            <person name="Submissions Spin"/>
        </authorList>
    </citation>
    <scope>NUCLEOTIDE SEQUENCE [LARGE SCALE GENOMIC DNA]</scope>
    <source>
        <strain evidence="6">DSM 43816</strain>
    </source>
</reference>
<dbReference type="SUPFAM" id="SSF56645">
    <property type="entry name" value="Acyl-CoA dehydrogenase NM domain-like"/>
    <property type="match status" value="1"/>
</dbReference>
<keyword evidence="1" id="KW-0285">Flavoprotein</keyword>
<dbReference type="InterPro" id="IPR009100">
    <property type="entry name" value="AcylCoA_DH/oxidase_NM_dom_sf"/>
</dbReference>
<dbReference type="GO" id="GO:0003995">
    <property type="term" value="F:acyl-CoA dehydrogenase activity"/>
    <property type="evidence" value="ECO:0007669"/>
    <property type="project" value="TreeGrafter"/>
</dbReference>
<dbReference type="SUPFAM" id="SSF47240">
    <property type="entry name" value="Ferritin-like"/>
    <property type="match status" value="1"/>
</dbReference>
<evidence type="ECO:0000313" key="6">
    <source>
        <dbReference type="Proteomes" id="UP000198253"/>
    </source>
</evidence>
<proteinExistence type="predicted"/>
<dbReference type="Gene3D" id="1.10.540.10">
    <property type="entry name" value="Acyl-CoA dehydrogenase/oxidase, N-terminal domain"/>
    <property type="match status" value="1"/>
</dbReference>
<dbReference type="Proteomes" id="UP000198253">
    <property type="component" value="Chromosome I"/>
</dbReference>
<dbReference type="PANTHER" id="PTHR43884">
    <property type="entry name" value="ACYL-COA DEHYDROGENASE"/>
    <property type="match status" value="1"/>
</dbReference>
<dbReference type="SUPFAM" id="SSF47203">
    <property type="entry name" value="Acyl-CoA dehydrogenase C-terminal domain-like"/>
    <property type="match status" value="1"/>
</dbReference>
<feature type="compositionally biased region" description="Low complexity" evidence="4">
    <location>
        <begin position="476"/>
        <end position="488"/>
    </location>
</feature>
<organism evidence="5 6">
    <name type="scientific">Micromonospora echinospora</name>
    <name type="common">Micromonospora purpurea</name>
    <dbReference type="NCBI Taxonomy" id="1877"/>
    <lineage>
        <taxon>Bacteria</taxon>
        <taxon>Bacillati</taxon>
        <taxon>Actinomycetota</taxon>
        <taxon>Actinomycetes</taxon>
        <taxon>Micromonosporales</taxon>
        <taxon>Micromonosporaceae</taxon>
        <taxon>Micromonospora</taxon>
    </lineage>
</organism>
<dbReference type="RefSeq" id="WP_331253090.1">
    <property type="nucleotide sequence ID" value="NZ_LT607413.1"/>
</dbReference>
<dbReference type="InterPro" id="IPR009078">
    <property type="entry name" value="Ferritin-like_SF"/>
</dbReference>
<dbReference type="AlphaFoldDB" id="A0A1C4Z5R7"/>
<dbReference type="InParanoid" id="A0A1C4Z5R7"/>
<dbReference type="InterPro" id="IPR012348">
    <property type="entry name" value="RNR-like"/>
</dbReference>
<keyword evidence="2" id="KW-0274">FAD</keyword>
<dbReference type="Gene3D" id="1.10.620.20">
    <property type="entry name" value="Ribonucleotide Reductase, subunit A"/>
    <property type="match status" value="1"/>
</dbReference>
<evidence type="ECO:0000256" key="2">
    <source>
        <dbReference type="ARBA" id="ARBA00022827"/>
    </source>
</evidence>
<keyword evidence="6" id="KW-1185">Reference proteome</keyword>
<dbReference type="EMBL" id="LT607413">
    <property type="protein sequence ID" value="SCF28359.1"/>
    <property type="molecule type" value="Genomic_DNA"/>
</dbReference>
<evidence type="ECO:0000313" key="5">
    <source>
        <dbReference type="EMBL" id="SCF28359.1"/>
    </source>
</evidence>